<dbReference type="InterPro" id="IPR036097">
    <property type="entry name" value="HisK_dim/P_sf"/>
</dbReference>
<feature type="region of interest" description="Disordered" evidence="8">
    <location>
        <begin position="699"/>
        <end position="753"/>
    </location>
</feature>
<evidence type="ECO:0000259" key="9">
    <source>
        <dbReference type="PROSITE" id="PS50109"/>
    </source>
</evidence>
<dbReference type="EMBL" id="JAUCGM010000047">
    <property type="protein sequence ID" value="MDM8562057.1"/>
    <property type="molecule type" value="Genomic_DNA"/>
</dbReference>
<dbReference type="Pfam" id="PF02518">
    <property type="entry name" value="HATPase_c"/>
    <property type="match status" value="1"/>
</dbReference>
<keyword evidence="4" id="KW-0808">Transferase</keyword>
<dbReference type="EC" id="2.7.13.3" evidence="2"/>
<dbReference type="Gene3D" id="3.30.450.40">
    <property type="match status" value="1"/>
</dbReference>
<dbReference type="SMART" id="SM00388">
    <property type="entry name" value="HisKA"/>
    <property type="match status" value="1"/>
</dbReference>
<evidence type="ECO:0000313" key="11">
    <source>
        <dbReference type="EMBL" id="MDM8562057.1"/>
    </source>
</evidence>
<dbReference type="InterPro" id="IPR003018">
    <property type="entry name" value="GAF"/>
</dbReference>
<dbReference type="Pfam" id="PF00072">
    <property type="entry name" value="Response_reg"/>
    <property type="match status" value="2"/>
</dbReference>
<evidence type="ECO:0000256" key="1">
    <source>
        <dbReference type="ARBA" id="ARBA00000085"/>
    </source>
</evidence>
<evidence type="ECO:0000259" key="10">
    <source>
        <dbReference type="PROSITE" id="PS50110"/>
    </source>
</evidence>
<keyword evidence="12" id="KW-1185">Reference proteome</keyword>
<feature type="compositionally biased region" description="Polar residues" evidence="8">
    <location>
        <begin position="372"/>
        <end position="385"/>
    </location>
</feature>
<dbReference type="InterPro" id="IPR029016">
    <property type="entry name" value="GAF-like_dom_sf"/>
</dbReference>
<organism evidence="11 12">
    <name type="scientific">Candidatus Marithioploca araucensis</name>
    <dbReference type="NCBI Taxonomy" id="70273"/>
    <lineage>
        <taxon>Bacteria</taxon>
        <taxon>Pseudomonadati</taxon>
        <taxon>Pseudomonadota</taxon>
        <taxon>Gammaproteobacteria</taxon>
        <taxon>Thiotrichales</taxon>
        <taxon>Thiotrichaceae</taxon>
        <taxon>Candidatus Marithioploca</taxon>
    </lineage>
</organism>
<dbReference type="Pfam" id="PF13185">
    <property type="entry name" value="GAF_2"/>
    <property type="match status" value="1"/>
</dbReference>
<reference evidence="11" key="1">
    <citation type="submission" date="2023-06" db="EMBL/GenBank/DDBJ databases">
        <title>Uncultivated large filamentous bacteria from sulfidic sediments reveal new species and different genomic features in energy metabolism and defense.</title>
        <authorList>
            <person name="Fonseca A."/>
        </authorList>
    </citation>
    <scope>NUCLEOTIDE SEQUENCE</scope>
    <source>
        <strain evidence="11">HSG4</strain>
    </source>
</reference>
<evidence type="ECO:0000256" key="7">
    <source>
        <dbReference type="PROSITE-ProRule" id="PRU00169"/>
    </source>
</evidence>
<feature type="domain" description="Response regulatory" evidence="10">
    <location>
        <begin position="1031"/>
        <end position="1148"/>
    </location>
</feature>
<dbReference type="PANTHER" id="PTHR45339">
    <property type="entry name" value="HYBRID SIGNAL TRANSDUCTION HISTIDINE KINASE J"/>
    <property type="match status" value="1"/>
</dbReference>
<feature type="domain" description="Response regulatory" evidence="10">
    <location>
        <begin position="884"/>
        <end position="1006"/>
    </location>
</feature>
<protein>
    <recommendedName>
        <fullName evidence="2">histidine kinase</fullName>
        <ecNumber evidence="2">2.7.13.3</ecNumber>
    </recommendedName>
</protein>
<comment type="catalytic activity">
    <reaction evidence="1">
        <text>ATP + protein L-histidine = ADP + protein N-phospho-L-histidine.</text>
        <dbReference type="EC" id="2.7.13.3"/>
    </reaction>
</comment>
<feature type="modified residue" description="4-aspartylphosphate" evidence="7">
    <location>
        <position position="811"/>
    </location>
</feature>
<dbReference type="Gene3D" id="3.30.565.10">
    <property type="entry name" value="Histidine kinase-like ATPase, C-terminal domain"/>
    <property type="match status" value="1"/>
</dbReference>
<dbReference type="CDD" id="cd00082">
    <property type="entry name" value="HisKA"/>
    <property type="match status" value="1"/>
</dbReference>
<sequence length="1150" mass="129118">VDIQSRDEMIKITTRLDEMGEIGRSYNALANYFGALSEDIVQVSQGLEKGNLRVIPQAEYKGDFVRIKNALGTGLSNLRLVIEDIVQVSQGLAAGDLRVIPKASYSGDFIEIKNALEIALSDLGKVIEDIVQVSQGMATGSQNVTTKAKYRGEFFQIKNSLDETATKLTKATAKNAIQDWLKMGQAQLKDKMSGEQEIVTLAKNIISFLTTYVDALVGVFYSFNEPDSENQKPYLQVIASYAFTENKNVPNKFLLGEGLVGQVALERQAISRTHAPEEYVPVIQSSLAQAVPRHVLIIPFLYEDAVKGIIEIGSTQVLTDIQKEFIEQVMPNIGIAINTAESRTQMQILLEQSREQAEELQGKQAELQQNNEELKSQTEQMQAQSEELQTQQEELRQTNEELEERTRELERQKVKIQQKNFVLEQNQTDIEKARSAIEIKAQELELASKYKSEFLANMSHELRTPLNSLLILAQLLTKNKTGNLTEEQVEYARTMHSAGSDLLTLINEILDLSKVEAGKIDLHFEDISLADLIDTLNKKFYHVAQDKGLDFSITAIDDLPTILHTDSQRLHQIINNLLSNAFKFTAKGEIKLTIRYPLNSEEVSFIKLDPAKTIAISVTDTGIGISKDKLQVVFEAFQQADGSTSRRYGGTGLGLSISRQLARLLGGELQLESEEGKGSTFTLYLPEKVTQAASVTGISPSVATPKTTKTETSTHIISSEDKPIPDISQKNELSTDSSKEGESSGESQIVDDRNNLKSNDKSILIIEDDRRFSKILIELARDRGFKCLIAENGSVGLQMAQDYQPNSIILDVNLPQLDGWTVMERLKDHPDTRHIPVHFMTASEQNKDAKKMGAIGYLLKPVSMDEMNHAFQKIEGFLSKTLKNLLVIVDNEARQQKIMELVESDDVKISLVTTNRDSASQSLHSTEFDCIILDVDFERKTCIEILKLLKQEESLSQIPVIIYADRELTLEEENALLQCEEQLTVKMVRSKERLLDEATLFLHQVEANLSQEKRQMLQMVHDKTAILKNKKVLIVDDDMRNVFVLATVLEEQQMEVIVADNGKDALEMLDEHTDTNIVLMDIMMPEMDGYEAMQKIRKQPRFRQLPIIALTAKAMKGDKAKCIEAGANDYLSKPVDADKLLSLLRVWLYR</sequence>
<feature type="modified residue" description="4-aspartylphosphate" evidence="7">
    <location>
        <position position="934"/>
    </location>
</feature>
<evidence type="ECO:0000256" key="6">
    <source>
        <dbReference type="ARBA" id="ARBA00023012"/>
    </source>
</evidence>
<evidence type="ECO:0000256" key="2">
    <source>
        <dbReference type="ARBA" id="ARBA00012438"/>
    </source>
</evidence>
<dbReference type="Proteomes" id="UP001171945">
    <property type="component" value="Unassembled WGS sequence"/>
</dbReference>
<dbReference type="CDD" id="cd16922">
    <property type="entry name" value="HATPase_EvgS-ArcB-TorS-like"/>
    <property type="match status" value="1"/>
</dbReference>
<dbReference type="SUPFAM" id="SSF55781">
    <property type="entry name" value="GAF domain-like"/>
    <property type="match status" value="1"/>
</dbReference>
<evidence type="ECO:0000256" key="8">
    <source>
        <dbReference type="SAM" id="MobiDB-lite"/>
    </source>
</evidence>
<evidence type="ECO:0000256" key="3">
    <source>
        <dbReference type="ARBA" id="ARBA00022553"/>
    </source>
</evidence>
<evidence type="ECO:0000256" key="4">
    <source>
        <dbReference type="ARBA" id="ARBA00022679"/>
    </source>
</evidence>
<dbReference type="Gene3D" id="3.40.50.2300">
    <property type="match status" value="3"/>
</dbReference>
<dbReference type="PRINTS" id="PR00344">
    <property type="entry name" value="BCTRLSENSOR"/>
</dbReference>
<keyword evidence="3 7" id="KW-0597">Phosphoprotein</keyword>
<gene>
    <name evidence="11" type="ORF">QUF54_01750</name>
</gene>
<comment type="caution">
    <text evidence="11">The sequence shown here is derived from an EMBL/GenBank/DDBJ whole genome shotgun (WGS) entry which is preliminary data.</text>
</comment>
<dbReference type="SUPFAM" id="SSF55874">
    <property type="entry name" value="ATPase domain of HSP90 chaperone/DNA topoisomerase II/histidine kinase"/>
    <property type="match status" value="1"/>
</dbReference>
<dbReference type="Gene3D" id="1.20.120.1530">
    <property type="match status" value="1"/>
</dbReference>
<evidence type="ECO:0000256" key="5">
    <source>
        <dbReference type="ARBA" id="ARBA00022777"/>
    </source>
</evidence>
<dbReference type="PROSITE" id="PS50109">
    <property type="entry name" value="HIS_KIN"/>
    <property type="match status" value="1"/>
</dbReference>
<dbReference type="Gene3D" id="1.10.287.130">
    <property type="match status" value="1"/>
</dbReference>
<dbReference type="SUPFAM" id="SSF47384">
    <property type="entry name" value="Homodimeric domain of signal transducing histidine kinase"/>
    <property type="match status" value="1"/>
</dbReference>
<dbReference type="InterPro" id="IPR001789">
    <property type="entry name" value="Sig_transdc_resp-reg_receiver"/>
</dbReference>
<keyword evidence="5" id="KW-0418">Kinase</keyword>
<feature type="compositionally biased region" description="Low complexity" evidence="8">
    <location>
        <begin position="704"/>
        <end position="717"/>
    </location>
</feature>
<dbReference type="PROSITE" id="PS50110">
    <property type="entry name" value="RESPONSE_REGULATORY"/>
    <property type="match status" value="3"/>
</dbReference>
<dbReference type="InterPro" id="IPR005467">
    <property type="entry name" value="His_kinase_dom"/>
</dbReference>
<feature type="domain" description="Response regulatory" evidence="10">
    <location>
        <begin position="762"/>
        <end position="875"/>
    </location>
</feature>
<dbReference type="InterPro" id="IPR003661">
    <property type="entry name" value="HisK_dim/P_dom"/>
</dbReference>
<keyword evidence="6" id="KW-0902">Two-component regulatory system</keyword>
<feature type="modified residue" description="4-aspartylphosphate" evidence="7">
    <location>
        <position position="1081"/>
    </location>
</feature>
<dbReference type="PANTHER" id="PTHR45339:SF1">
    <property type="entry name" value="HYBRID SIGNAL TRANSDUCTION HISTIDINE KINASE J"/>
    <property type="match status" value="1"/>
</dbReference>
<evidence type="ECO:0000313" key="12">
    <source>
        <dbReference type="Proteomes" id="UP001171945"/>
    </source>
</evidence>
<feature type="non-terminal residue" evidence="11">
    <location>
        <position position="1"/>
    </location>
</feature>
<feature type="domain" description="Histidine kinase" evidence="9">
    <location>
        <begin position="457"/>
        <end position="689"/>
    </location>
</feature>
<name>A0ABT7VQW5_9GAMM</name>
<accession>A0ABT7VQW5</accession>
<dbReference type="SUPFAM" id="SSF52172">
    <property type="entry name" value="CheY-like"/>
    <property type="match status" value="3"/>
</dbReference>
<dbReference type="Pfam" id="PF00512">
    <property type="entry name" value="HisKA"/>
    <property type="match status" value="1"/>
</dbReference>
<dbReference type="InterPro" id="IPR004358">
    <property type="entry name" value="Sig_transdc_His_kin-like_C"/>
</dbReference>
<feature type="region of interest" description="Disordered" evidence="8">
    <location>
        <begin position="372"/>
        <end position="395"/>
    </location>
</feature>
<proteinExistence type="predicted"/>
<dbReference type="SMART" id="SM00387">
    <property type="entry name" value="HATPase_c"/>
    <property type="match status" value="1"/>
</dbReference>
<dbReference type="InterPro" id="IPR003594">
    <property type="entry name" value="HATPase_dom"/>
</dbReference>
<dbReference type="CDD" id="cd17546">
    <property type="entry name" value="REC_hyHK_CKI1_RcsC-like"/>
    <property type="match status" value="1"/>
</dbReference>
<dbReference type="InterPro" id="IPR036890">
    <property type="entry name" value="HATPase_C_sf"/>
</dbReference>
<dbReference type="SMART" id="SM00448">
    <property type="entry name" value="REC"/>
    <property type="match status" value="2"/>
</dbReference>
<dbReference type="InterPro" id="IPR011006">
    <property type="entry name" value="CheY-like_superfamily"/>
</dbReference>